<evidence type="ECO:0000313" key="2">
    <source>
        <dbReference type="EMBL" id="CAF3582618.1"/>
    </source>
</evidence>
<organism evidence="3 4">
    <name type="scientific">Rotaria socialis</name>
    <dbReference type="NCBI Taxonomy" id="392032"/>
    <lineage>
        <taxon>Eukaryota</taxon>
        <taxon>Metazoa</taxon>
        <taxon>Spiralia</taxon>
        <taxon>Gnathifera</taxon>
        <taxon>Rotifera</taxon>
        <taxon>Eurotatoria</taxon>
        <taxon>Bdelloidea</taxon>
        <taxon>Philodinida</taxon>
        <taxon>Philodinidae</taxon>
        <taxon>Rotaria</taxon>
    </lineage>
</organism>
<protein>
    <submittedName>
        <fullName evidence="3">Uncharacterized protein</fullName>
    </submittedName>
</protein>
<dbReference type="EMBL" id="CAJNYU010002681">
    <property type="protein sequence ID" value="CAF3582618.1"/>
    <property type="molecule type" value="Genomic_DNA"/>
</dbReference>
<gene>
    <name evidence="2" type="ORF">FME351_LOCUS21033</name>
    <name evidence="3" type="ORF">TSG867_LOCUS8616</name>
</gene>
<name>A0A820K729_9BILA</name>
<evidence type="ECO:0000313" key="3">
    <source>
        <dbReference type="EMBL" id="CAF4337093.1"/>
    </source>
</evidence>
<reference evidence="3" key="1">
    <citation type="submission" date="2021-02" db="EMBL/GenBank/DDBJ databases">
        <authorList>
            <person name="Nowell W R."/>
        </authorList>
    </citation>
    <scope>NUCLEOTIDE SEQUENCE</scope>
</reference>
<proteinExistence type="predicted"/>
<feature type="compositionally biased region" description="Polar residues" evidence="1">
    <location>
        <begin position="185"/>
        <end position="202"/>
    </location>
</feature>
<dbReference type="Proteomes" id="UP000663862">
    <property type="component" value="Unassembled WGS sequence"/>
</dbReference>
<evidence type="ECO:0000256" key="1">
    <source>
        <dbReference type="SAM" id="MobiDB-lite"/>
    </source>
</evidence>
<evidence type="ECO:0000313" key="4">
    <source>
        <dbReference type="Proteomes" id="UP000663862"/>
    </source>
</evidence>
<accession>A0A820K729</accession>
<comment type="caution">
    <text evidence="3">The sequence shown here is derived from an EMBL/GenBank/DDBJ whole genome shotgun (WGS) entry which is preliminary data.</text>
</comment>
<dbReference type="Proteomes" id="UP000663869">
    <property type="component" value="Unassembled WGS sequence"/>
</dbReference>
<sequence length="229" mass="26655">MALDNADEQESLNSFCCTATDLTDMFFETDGISNIKVIVTKSLHLNTPEQTMQAFDINDFNENKLLKQGFLIEQLQAQLAQNKLQRTQPRNYLRILDQSKTPPKWYKTPPTSRSVYFYDPNYQKPTEKQLILPRKTKPNVHLISRQSNRIQERSINHTHLIQRNVRSLTPRTKYMLQICNTASNYHQQKPLSNQSNRSTFSNESRKHHSATFESKSIPTLPCIRNSKEA</sequence>
<feature type="region of interest" description="Disordered" evidence="1">
    <location>
        <begin position="185"/>
        <end position="218"/>
    </location>
</feature>
<dbReference type="AlphaFoldDB" id="A0A820K729"/>
<dbReference type="EMBL" id="CAJOBQ010000359">
    <property type="protein sequence ID" value="CAF4337093.1"/>
    <property type="molecule type" value="Genomic_DNA"/>
</dbReference>